<accession>A0A6P6S2R0</accession>
<feature type="transmembrane region" description="Helical" evidence="2">
    <location>
        <begin position="84"/>
        <end position="105"/>
    </location>
</feature>
<feature type="compositionally biased region" description="Polar residues" evidence="1">
    <location>
        <begin position="309"/>
        <end position="318"/>
    </location>
</feature>
<keyword evidence="2" id="KW-1133">Transmembrane helix</keyword>
<sequence length="529" mass="57316">MFNLHVCPRAHSLPNKPVAGITAMPDRRMPSNRIQKLKIAFFVRRTPTELNGQVGGSRVTWGPTPDALWCHSSFGLAHHPTENFLILSSYLSAVIFICCSCRWILFFRPGFPRETHRRLLDTQAKADAALRTVKQQLIPEVLFLSTRSYEHQEPPESPLGSPAWELWMNFPLALTNTPESSPRSSTLAAPPSAAAAAAAATLTCTGRAWAAFPAAAVEEERLNPLAGFAISAAAMVTQVPSESEGRTNAMDVVSRLAKSFVAAGDVLGQHEILNGCETSARASAAAVADAPTEIPLVTQQQHEQQGQQSPESDPQDVQQQNAVISGIWHVRGTSELRSHSLETQESDFLKERGAQVGAALCSALPTPSWGICWLEGRRIALQSAQNALGEPPCREGQGVTSTVGPALSVLAAAVHLCGCRDTVAIERAQRLVKARQHGGNALAPVGVAALVAASAATRLLLFESLYDLRRGANQKFSLLDRTASMFYDSIPSLTRVPRAYTDSLRCRAWGSKLLTYIVQCLRHKYYAML</sequence>
<dbReference type="RefSeq" id="XP_026193982.1">
    <property type="nucleotide sequence ID" value="XM_026338197.1"/>
</dbReference>
<proteinExistence type="predicted"/>
<evidence type="ECO:0000256" key="2">
    <source>
        <dbReference type="SAM" id="Phobius"/>
    </source>
</evidence>
<gene>
    <name evidence="4" type="primary">LOC113147476</name>
</gene>
<keyword evidence="3" id="KW-1185">Reference proteome</keyword>
<evidence type="ECO:0000313" key="4">
    <source>
        <dbReference type="RefSeq" id="XP_026193982.1"/>
    </source>
</evidence>
<dbReference type="AlphaFoldDB" id="A0A6P6S2R0"/>
<feature type="region of interest" description="Disordered" evidence="1">
    <location>
        <begin position="298"/>
        <end position="318"/>
    </location>
</feature>
<organism evidence="3 4">
    <name type="scientific">Cyclospora cayetanensis</name>
    <dbReference type="NCBI Taxonomy" id="88456"/>
    <lineage>
        <taxon>Eukaryota</taxon>
        <taxon>Sar</taxon>
        <taxon>Alveolata</taxon>
        <taxon>Apicomplexa</taxon>
        <taxon>Conoidasida</taxon>
        <taxon>Coccidia</taxon>
        <taxon>Eucoccidiorida</taxon>
        <taxon>Eimeriorina</taxon>
        <taxon>Eimeriidae</taxon>
        <taxon>Cyclospora</taxon>
    </lineage>
</organism>
<protein>
    <submittedName>
        <fullName evidence="4">Uncharacterized protein LOC113147476</fullName>
    </submittedName>
</protein>
<keyword evidence="2" id="KW-0472">Membrane</keyword>
<feature type="compositionally biased region" description="Low complexity" evidence="1">
    <location>
        <begin position="299"/>
        <end position="308"/>
    </location>
</feature>
<dbReference type="GeneID" id="113147476"/>
<evidence type="ECO:0000256" key="1">
    <source>
        <dbReference type="SAM" id="MobiDB-lite"/>
    </source>
</evidence>
<dbReference type="Proteomes" id="UP000515125">
    <property type="component" value="Unplaced"/>
</dbReference>
<evidence type="ECO:0000313" key="3">
    <source>
        <dbReference type="Proteomes" id="UP000515125"/>
    </source>
</evidence>
<keyword evidence="2" id="KW-0812">Transmembrane</keyword>
<reference evidence="4" key="1">
    <citation type="submission" date="2025-08" db="UniProtKB">
        <authorList>
            <consortium name="RefSeq"/>
        </authorList>
    </citation>
    <scope>IDENTIFICATION</scope>
</reference>
<name>A0A6P6S2R0_9EIME</name>